<gene>
    <name evidence="1" type="ORF">HMPREF0179_01862</name>
</gene>
<reference evidence="1 2" key="2">
    <citation type="submission" date="2013-04" db="EMBL/GenBank/DDBJ databases">
        <title>The Genome Sequence of Bilophila wadsworthia 3_1_6.</title>
        <authorList>
            <consortium name="The Broad Institute Genomics Platform"/>
            <person name="Earl A."/>
            <person name="Ward D."/>
            <person name="Feldgarden M."/>
            <person name="Gevers D."/>
            <person name="Sibley C."/>
            <person name="Strauss J."/>
            <person name="Allen-Vercoe E."/>
            <person name="Walker B."/>
            <person name="Young S."/>
            <person name="Zeng Q."/>
            <person name="Gargeya S."/>
            <person name="Fitzgerald M."/>
            <person name="Haas B."/>
            <person name="Abouelleil A."/>
            <person name="Allen A.W."/>
            <person name="Alvarado L."/>
            <person name="Arachchi H.M."/>
            <person name="Berlin A.M."/>
            <person name="Chapman S.B."/>
            <person name="Gainer-Dewar J."/>
            <person name="Goldberg J."/>
            <person name="Griggs A."/>
            <person name="Gujja S."/>
            <person name="Hansen M."/>
            <person name="Howarth C."/>
            <person name="Imamovic A."/>
            <person name="Ireland A."/>
            <person name="Larimer J."/>
            <person name="McCowan C."/>
            <person name="Murphy C."/>
            <person name="Pearson M."/>
            <person name="Poon T.W."/>
            <person name="Priest M."/>
            <person name="Roberts A."/>
            <person name="Saif S."/>
            <person name="Shea T."/>
            <person name="Sisk P."/>
            <person name="Sykes S."/>
            <person name="Wortman J."/>
            <person name="Nusbaum C."/>
            <person name="Birren B."/>
        </authorList>
    </citation>
    <scope>NUCLEOTIDE SEQUENCE [LARGE SCALE GENOMIC DNA]</scope>
    <source>
        <strain evidence="1 2">3_1_6</strain>
    </source>
</reference>
<dbReference type="OrthoDB" id="5465420at2"/>
<keyword evidence="2" id="KW-1185">Reference proteome</keyword>
<dbReference type="RefSeq" id="WP_005027518.1">
    <property type="nucleotide sequence ID" value="NZ_KE150238.1"/>
</dbReference>
<name>E5Y6P9_BILW3</name>
<dbReference type="AlphaFoldDB" id="E5Y6P9"/>
<dbReference type="EMBL" id="ADCP02000001">
    <property type="protein sequence ID" value="EFV44325.1"/>
    <property type="molecule type" value="Genomic_DNA"/>
</dbReference>
<protein>
    <recommendedName>
        <fullName evidence="3">DUF3383 domain-containing protein</fullName>
    </recommendedName>
</protein>
<dbReference type="Proteomes" id="UP000006034">
    <property type="component" value="Unassembled WGS sequence"/>
</dbReference>
<dbReference type="HOGENOM" id="CLU_031174_0_0_7"/>
<evidence type="ECO:0000313" key="1">
    <source>
        <dbReference type="EMBL" id="EFV44325.1"/>
    </source>
</evidence>
<evidence type="ECO:0000313" key="2">
    <source>
        <dbReference type="Proteomes" id="UP000006034"/>
    </source>
</evidence>
<reference evidence="1 2" key="1">
    <citation type="submission" date="2010-10" db="EMBL/GenBank/DDBJ databases">
        <authorList>
            <consortium name="The Broad Institute Genome Sequencing Platform"/>
            <person name="Ward D."/>
            <person name="Earl A."/>
            <person name="Feldgarden M."/>
            <person name="Young S.K."/>
            <person name="Gargeya S."/>
            <person name="Zeng Q."/>
            <person name="Alvarado L."/>
            <person name="Berlin A."/>
            <person name="Bochicchio J."/>
            <person name="Chapman S.B."/>
            <person name="Chen Z."/>
            <person name="Freedman E."/>
            <person name="Gellesch M."/>
            <person name="Goldberg J."/>
            <person name="Griggs A."/>
            <person name="Gujja S."/>
            <person name="Heilman E."/>
            <person name="Heiman D."/>
            <person name="Howarth C."/>
            <person name="Mehta T."/>
            <person name="Neiman D."/>
            <person name="Pearson M."/>
            <person name="Roberts A."/>
            <person name="Saif S."/>
            <person name="Shea T."/>
            <person name="Shenoy N."/>
            <person name="Sisk P."/>
            <person name="Stolte C."/>
            <person name="Sykes S."/>
            <person name="White J."/>
            <person name="Yandava C."/>
            <person name="Allen-Vercoe E."/>
            <person name="Sibley C."/>
            <person name="Ambrose C.E."/>
            <person name="Strauss J."/>
            <person name="Daigneault M."/>
            <person name="Haas B."/>
            <person name="Nusbaum C."/>
            <person name="Birren B."/>
        </authorList>
    </citation>
    <scope>NUCLEOTIDE SEQUENCE [LARGE SCALE GENOMIC DNA]</scope>
    <source>
        <strain evidence="1 2">3_1_6</strain>
    </source>
</reference>
<evidence type="ECO:0008006" key="3">
    <source>
        <dbReference type="Google" id="ProtNLM"/>
    </source>
</evidence>
<proteinExistence type="predicted"/>
<dbReference type="GeneID" id="78084131"/>
<dbReference type="STRING" id="563192.HMPREF0179_01862"/>
<sequence length="494" mass="52011">MARALSVDRVVRVGINLQPMAAARRNFGTLLIIGASGVIDMEERLRAYTGIDGVAADFGMDAPEYRAAELYFSQSPRPAQLCVGRWGKTPTPAILKGGILSDGEADASAWASVKDGSFAVSVGGVSKDITGLDFSGATNMNGVAAVVSAALASAGASCAWDGQRFAMKTSTLGASAGIGYLAPLSEPAGTDISAMLRMTASTGLPPVAGTDGETAKEAVAALADKSGDWYGCVFADEGLAVEDHLDVAAFVEASAKARIYGVTVTDSRALDAGYAEDAASKLKELARKRTIVAYSRNPYAIVSALGRAFTVNFSANRSTITLKFKQLPGVVAEGLTETQAQALEAKRCNVFAAYDNDTAIFQEGVMSGPAYFDEIHGLDWLQNAIQSETWNLLYQSKAKIPQTDAGANQIITCIEAVLGEAVNNGLVAPGTWNADGFGLLERGDYLDKGYYVYTTPVAEQAQSEREQRKCPPIQIAAKLAGAIHFVDVQIDVNR</sequence>
<comment type="caution">
    <text evidence="1">The sequence shown here is derived from an EMBL/GenBank/DDBJ whole genome shotgun (WGS) entry which is preliminary data.</text>
</comment>
<dbReference type="InterPro" id="IPR021808">
    <property type="entry name" value="DUF3383"/>
</dbReference>
<dbReference type="eggNOG" id="ENOG502Z867">
    <property type="taxonomic scope" value="Bacteria"/>
</dbReference>
<organism evidence="1 2">
    <name type="scientific">Bilophila wadsworthia (strain 3_1_6)</name>
    <dbReference type="NCBI Taxonomy" id="563192"/>
    <lineage>
        <taxon>Bacteria</taxon>
        <taxon>Pseudomonadati</taxon>
        <taxon>Thermodesulfobacteriota</taxon>
        <taxon>Desulfovibrionia</taxon>
        <taxon>Desulfovibrionales</taxon>
        <taxon>Desulfovibrionaceae</taxon>
        <taxon>Bilophila</taxon>
    </lineage>
</organism>
<dbReference type="Pfam" id="PF11863">
    <property type="entry name" value="DUF3383"/>
    <property type="match status" value="1"/>
</dbReference>
<accession>E5Y6P9</accession>